<dbReference type="EMBL" id="GBBM01000480">
    <property type="protein sequence ID" value="JAC34938.1"/>
    <property type="molecule type" value="mRNA"/>
</dbReference>
<dbReference type="InterPro" id="IPR016036">
    <property type="entry name" value="Malonyl_transacylase_ACP-bd"/>
</dbReference>
<dbReference type="Pfam" id="PF21089">
    <property type="entry name" value="PKS_DH_N"/>
    <property type="match status" value="1"/>
</dbReference>
<dbReference type="Pfam" id="PF00698">
    <property type="entry name" value="Acyl_transf_1"/>
    <property type="match status" value="1"/>
</dbReference>
<dbReference type="PANTHER" id="PTHR43775:SF7">
    <property type="entry name" value="FATTY ACID SYNTHASE"/>
    <property type="match status" value="1"/>
</dbReference>
<dbReference type="InterPro" id="IPR029063">
    <property type="entry name" value="SAM-dependent_MTases_sf"/>
</dbReference>
<accession>A0A023GNU9</accession>
<evidence type="ECO:0000259" key="10">
    <source>
        <dbReference type="PROSITE" id="PS52019"/>
    </source>
</evidence>
<evidence type="ECO:0000256" key="4">
    <source>
        <dbReference type="ARBA" id="ARBA00022857"/>
    </source>
</evidence>
<dbReference type="Gene3D" id="3.40.50.150">
    <property type="entry name" value="Vaccinia Virus protein VP39"/>
    <property type="match status" value="1"/>
</dbReference>
<dbReference type="GO" id="GO:0016491">
    <property type="term" value="F:oxidoreductase activity"/>
    <property type="evidence" value="ECO:0007669"/>
    <property type="project" value="UniProtKB-KW"/>
</dbReference>
<dbReference type="GO" id="GO:0006633">
    <property type="term" value="P:fatty acid biosynthetic process"/>
    <property type="evidence" value="ECO:0007669"/>
    <property type="project" value="UniProtKB-UniPathway"/>
</dbReference>
<dbReference type="InterPro" id="IPR049900">
    <property type="entry name" value="PKS_mFAS_DH"/>
</dbReference>
<dbReference type="InterPro" id="IPR020807">
    <property type="entry name" value="PKS_DH"/>
</dbReference>
<dbReference type="Gene3D" id="3.30.70.250">
    <property type="entry name" value="Malonyl-CoA ACP transacylase, ACP-binding"/>
    <property type="match status" value="1"/>
</dbReference>
<evidence type="ECO:0000256" key="1">
    <source>
        <dbReference type="ARBA" id="ARBA00022450"/>
    </source>
</evidence>
<dbReference type="AlphaFoldDB" id="A0A023GNU9"/>
<evidence type="ECO:0000256" key="8">
    <source>
        <dbReference type="ARBA" id="ARBA00023268"/>
    </source>
</evidence>
<sequence>MGCQWKGMARQMMEFDVFARSMRQSHEVLTKFGVDLIDFVTSNKGAHHSMALVQASIVAVQVALVDTLGAVGIQPDGMVGHSVGEIGCAYSDGCLTAEQAVLCAYWRGRCIDMGNLPDGAMAAVGLTWQETVQRCRDDIVPACHNAKDSVTVSGTKLAVAKFVEELKAEDVFVREVDSANVAFHSQHMQVIAPAFRNAVQEVVPDPRPRSKRWVSSCFPENRWLEPGAQCCSVDYLVQNLVAPVLFYEAVQHVPKDAIIVEIGPHCLLQAILRRTLSSTASCMGLMKREEDNVTFLLKSLGKLHTLGMQLNLSPLYPSVSFPVPRGTPSIGHLVSWDHSQNWAVAKWNQFSGSRQISEDIVEINLDSNEEDEYLVGHQLAGRIVFPGAGYMVMAWKSLAKRCGKPFLQVPVMFEDVTFHRATILPRNGSVRFQMNIMPASGEFEVSEGGSLAASGRIRVAEEKDLQEDSAAMPAETSEYELDNEDIYKATRIVGYEYSGDFRGILKADLHKMCGKLTWTDNWVTFLDSMFQLSIFLRQMRTFQLPTRVQSCLINPRNQPLADQDAGSGGVHAVYDSCLNTCRAGGVVIQALKSTTATSRSDRQIPCLEKYQFVPYIDDEAAKQELEASLQEYVGVCGATARRIIEAGREEATKVSGLVMDSSEASPEIFDRHVKGMPEKKGLLSALSTVESKVKAEGSSLTSAVKYVCTTLKKDLDGDILNTALLEESFLRPLLDVVLENTSRNRIHVLELASGESSLLLTPRVSELLPLSGIMIRAEYALAHPRPDEVTTEILSGHVVRYPWNPSSTTVNDLPQAQLLVTCIVPSSSNHLETLALQMSTLCKENAFVLLCMRTAFTSAEALFIDAR</sequence>
<evidence type="ECO:0000256" key="2">
    <source>
        <dbReference type="ARBA" id="ARBA00022516"/>
    </source>
</evidence>
<dbReference type="Gene3D" id="3.10.129.110">
    <property type="entry name" value="Polyketide synthase dehydratase"/>
    <property type="match status" value="1"/>
</dbReference>
<feature type="region of interest" description="N-terminal hotdog fold" evidence="9">
    <location>
        <begin position="338"/>
        <end position="464"/>
    </location>
</feature>
<feature type="active site" description="Proton donor; for dehydratase activity" evidence="9">
    <location>
        <position position="527"/>
    </location>
</feature>
<dbReference type="InterPro" id="IPR049552">
    <property type="entry name" value="PKS_DH_N"/>
</dbReference>
<proteinExistence type="evidence at transcript level"/>
<dbReference type="InterPro" id="IPR050091">
    <property type="entry name" value="PKS_NRPS_Biosynth_Enz"/>
</dbReference>
<dbReference type="SMART" id="SM00826">
    <property type="entry name" value="PKS_DH"/>
    <property type="match status" value="1"/>
</dbReference>
<dbReference type="InterPro" id="IPR014043">
    <property type="entry name" value="Acyl_transferase_dom"/>
</dbReference>
<organism evidence="11">
    <name type="scientific">Amblyomma triste</name>
    <name type="common">Neotropical tick</name>
    <dbReference type="NCBI Taxonomy" id="251400"/>
    <lineage>
        <taxon>Eukaryota</taxon>
        <taxon>Metazoa</taxon>
        <taxon>Ecdysozoa</taxon>
        <taxon>Arthropoda</taxon>
        <taxon>Chelicerata</taxon>
        <taxon>Arachnida</taxon>
        <taxon>Acari</taxon>
        <taxon>Parasitiformes</taxon>
        <taxon>Ixodida</taxon>
        <taxon>Ixodoidea</taxon>
        <taxon>Ixodidae</taxon>
        <taxon>Amblyomminae</taxon>
        <taxon>Amblyomma</taxon>
    </lineage>
</organism>
<evidence type="ECO:0000256" key="6">
    <source>
        <dbReference type="ARBA" id="ARBA00023098"/>
    </source>
</evidence>
<evidence type="ECO:0000256" key="7">
    <source>
        <dbReference type="ARBA" id="ARBA00023160"/>
    </source>
</evidence>
<evidence type="ECO:0000313" key="11">
    <source>
        <dbReference type="EMBL" id="JAC34938.1"/>
    </source>
</evidence>
<keyword evidence="8" id="KW-0511">Multifunctional enzyme</keyword>
<dbReference type="PANTHER" id="PTHR43775">
    <property type="entry name" value="FATTY ACID SYNTHASE"/>
    <property type="match status" value="1"/>
</dbReference>
<feature type="active site" description="Proton acceptor; for dehydratase activity" evidence="9">
    <location>
        <position position="377"/>
    </location>
</feature>
<keyword evidence="7" id="KW-0275">Fatty acid biosynthesis</keyword>
<keyword evidence="1" id="KW-0596">Phosphopantetheine</keyword>
<dbReference type="Gene3D" id="3.40.366.10">
    <property type="entry name" value="Malonyl-Coenzyme A Acyl Carrier Protein, domain 2"/>
    <property type="match status" value="1"/>
</dbReference>
<dbReference type="InterPro" id="IPR042104">
    <property type="entry name" value="PKS_dehydratase_sf"/>
</dbReference>
<dbReference type="SUPFAM" id="SSF52151">
    <property type="entry name" value="FabD/lysophospholipase-like"/>
    <property type="match status" value="1"/>
</dbReference>
<keyword evidence="4" id="KW-0521">NADP</keyword>
<evidence type="ECO:0000256" key="9">
    <source>
        <dbReference type="PROSITE-ProRule" id="PRU01363"/>
    </source>
</evidence>
<evidence type="ECO:0000256" key="5">
    <source>
        <dbReference type="ARBA" id="ARBA00023002"/>
    </source>
</evidence>
<keyword evidence="6" id="KW-0443">Lipid metabolism</keyword>
<name>A0A023GNU9_AMBTT</name>
<dbReference type="PROSITE" id="PS52019">
    <property type="entry name" value="PKS_MFAS_DH"/>
    <property type="match status" value="1"/>
</dbReference>
<keyword evidence="2" id="KW-0444">Lipid biosynthesis</keyword>
<dbReference type="InterPro" id="IPR016035">
    <property type="entry name" value="Acyl_Trfase/lysoPLipase"/>
</dbReference>
<keyword evidence="3" id="KW-0276">Fatty acid metabolism</keyword>
<dbReference type="SUPFAM" id="SSF55048">
    <property type="entry name" value="Probable ACP-binding domain of malonyl-CoA ACP transacylase"/>
    <property type="match status" value="1"/>
</dbReference>
<dbReference type="SMART" id="SM00827">
    <property type="entry name" value="PKS_AT"/>
    <property type="match status" value="1"/>
</dbReference>
<feature type="domain" description="PKS/mFAS DH" evidence="10">
    <location>
        <begin position="338"/>
        <end position="621"/>
    </location>
</feature>
<feature type="region of interest" description="C-terminal hotdog fold" evidence="9">
    <location>
        <begin position="477"/>
        <end position="621"/>
    </location>
</feature>
<keyword evidence="5" id="KW-0560">Oxidoreductase</keyword>
<protein>
    <submittedName>
        <fullName evidence="11">Putative animal-type fatty acid synthase</fullName>
    </submittedName>
</protein>
<dbReference type="InterPro" id="IPR001227">
    <property type="entry name" value="Ac_transferase_dom_sf"/>
</dbReference>
<evidence type="ECO:0000256" key="3">
    <source>
        <dbReference type="ARBA" id="ARBA00022832"/>
    </source>
</evidence>
<dbReference type="GO" id="GO:0004312">
    <property type="term" value="F:fatty acid synthase activity"/>
    <property type="evidence" value="ECO:0007669"/>
    <property type="project" value="TreeGrafter"/>
</dbReference>
<reference evidence="11" key="1">
    <citation type="submission" date="2014-03" db="EMBL/GenBank/DDBJ databases">
        <title>The sialotranscriptome of Amblyomma triste, Amblyomma parvum and Amblyomma cajennense ticks, uncovered by 454-based RNA-seq.</title>
        <authorList>
            <person name="Garcia G.R."/>
            <person name="Gardinassi L.G."/>
            <person name="Ribeiro J.M."/>
            <person name="Anatriello E."/>
            <person name="Ferreira B.R."/>
            <person name="Moreira H.N."/>
            <person name="Mafra C."/>
            <person name="Olegario M.M."/>
            <person name="Szabo P.J."/>
            <person name="Miranda-Santos I.K."/>
            <person name="Maruyama S.R."/>
        </authorList>
    </citation>
    <scope>NUCLEOTIDE SEQUENCE</scope>
    <source>
        <strain evidence="11">Mato Grasso do Sul</strain>
        <tissue evidence="11">Salivary glands</tissue>
    </source>
</reference>
<dbReference type="UniPathway" id="UPA00094"/>